<dbReference type="Proteomes" id="UP000078540">
    <property type="component" value="Unassembled WGS sequence"/>
</dbReference>
<gene>
    <name evidence="2" type="ORF">ALC53_13390</name>
</gene>
<reference evidence="2 3" key="1">
    <citation type="submission" date="2015-09" db="EMBL/GenBank/DDBJ databases">
        <title>Atta colombica WGS genome.</title>
        <authorList>
            <person name="Nygaard S."/>
            <person name="Hu H."/>
            <person name="Boomsma J."/>
            <person name="Zhang G."/>
        </authorList>
    </citation>
    <scope>NUCLEOTIDE SEQUENCE [LARGE SCALE GENOMIC DNA]</scope>
    <source>
        <strain evidence="2">Treedump-2</strain>
        <tissue evidence="2">Whole body</tissue>
    </source>
</reference>
<accession>A0A195AVU6</accession>
<dbReference type="EMBL" id="KQ976731">
    <property type="protein sequence ID" value="KYM76363.1"/>
    <property type="molecule type" value="Genomic_DNA"/>
</dbReference>
<proteinExistence type="predicted"/>
<evidence type="ECO:0000256" key="1">
    <source>
        <dbReference type="SAM" id="MobiDB-lite"/>
    </source>
</evidence>
<evidence type="ECO:0000313" key="2">
    <source>
        <dbReference type="EMBL" id="KYM76363.1"/>
    </source>
</evidence>
<organism evidence="2 3">
    <name type="scientific">Atta colombica</name>
    <dbReference type="NCBI Taxonomy" id="520822"/>
    <lineage>
        <taxon>Eukaryota</taxon>
        <taxon>Metazoa</taxon>
        <taxon>Ecdysozoa</taxon>
        <taxon>Arthropoda</taxon>
        <taxon>Hexapoda</taxon>
        <taxon>Insecta</taxon>
        <taxon>Pterygota</taxon>
        <taxon>Neoptera</taxon>
        <taxon>Endopterygota</taxon>
        <taxon>Hymenoptera</taxon>
        <taxon>Apocrita</taxon>
        <taxon>Aculeata</taxon>
        <taxon>Formicoidea</taxon>
        <taxon>Formicidae</taxon>
        <taxon>Myrmicinae</taxon>
        <taxon>Atta</taxon>
    </lineage>
</organism>
<name>A0A195AVU6_9HYME</name>
<keyword evidence="3" id="KW-1185">Reference proteome</keyword>
<dbReference type="STRING" id="520822.A0A195AVU6"/>
<feature type="compositionally biased region" description="Pro residues" evidence="1">
    <location>
        <begin position="217"/>
        <end position="233"/>
    </location>
</feature>
<protein>
    <submittedName>
        <fullName evidence="2">Uncharacterized protein</fullName>
    </submittedName>
</protein>
<evidence type="ECO:0000313" key="3">
    <source>
        <dbReference type="Proteomes" id="UP000078540"/>
    </source>
</evidence>
<feature type="region of interest" description="Disordered" evidence="1">
    <location>
        <begin position="198"/>
        <end position="233"/>
    </location>
</feature>
<dbReference type="AlphaFoldDB" id="A0A195AVU6"/>
<sequence>MTSAVKITGSGKPIESNRIQINRDFLSIINSCQQFTEINFVKDFQQDFNSTVNHKDCSDFSFLHNHFVTHPCYCNNQCDEFEKSKLLYDANDDYFPQGEEYEDEIGTDYQLNKKIKKPSEESPIIDEEYDTYNFDPMMLLFENNKYVNRGPLMRFITRKGGGPRALVGITARLLRKCSKILHELIRKNQQAVSGRVLRLDEPDCGEDSPGEPKKNPCDPPKGPCQPMEPPGYPFKPKPKKKPFCVHCPPKKPCKKEYC</sequence>